<feature type="non-terminal residue" evidence="1">
    <location>
        <position position="61"/>
    </location>
</feature>
<evidence type="ECO:0000313" key="1">
    <source>
        <dbReference type="EMBL" id="GAH27116.1"/>
    </source>
</evidence>
<sequence length="61" mass="6776">ESVFLKLSYSCYSPNWRLRAGPEGLVRGLDYQGSPRSEVYIVDPEVIACGLSTADETNDHL</sequence>
<dbReference type="AlphaFoldDB" id="X1E1G7"/>
<proteinExistence type="predicted"/>
<dbReference type="EMBL" id="BART01041574">
    <property type="protein sequence ID" value="GAH27116.1"/>
    <property type="molecule type" value="Genomic_DNA"/>
</dbReference>
<accession>X1E1G7</accession>
<protein>
    <submittedName>
        <fullName evidence="1">Uncharacterized protein</fullName>
    </submittedName>
</protein>
<name>X1E1G7_9ZZZZ</name>
<comment type="caution">
    <text evidence="1">The sequence shown here is derived from an EMBL/GenBank/DDBJ whole genome shotgun (WGS) entry which is preliminary data.</text>
</comment>
<reference evidence="1" key="1">
    <citation type="journal article" date="2014" name="Front. Microbiol.">
        <title>High frequency of phylogenetically diverse reductive dehalogenase-homologous genes in deep subseafloor sedimentary metagenomes.</title>
        <authorList>
            <person name="Kawai M."/>
            <person name="Futagami T."/>
            <person name="Toyoda A."/>
            <person name="Takaki Y."/>
            <person name="Nishi S."/>
            <person name="Hori S."/>
            <person name="Arai W."/>
            <person name="Tsubouchi T."/>
            <person name="Morono Y."/>
            <person name="Uchiyama I."/>
            <person name="Ito T."/>
            <person name="Fujiyama A."/>
            <person name="Inagaki F."/>
            <person name="Takami H."/>
        </authorList>
    </citation>
    <scope>NUCLEOTIDE SEQUENCE</scope>
    <source>
        <strain evidence="1">Expedition CK06-06</strain>
    </source>
</reference>
<feature type="non-terminal residue" evidence="1">
    <location>
        <position position="1"/>
    </location>
</feature>
<organism evidence="1">
    <name type="scientific">marine sediment metagenome</name>
    <dbReference type="NCBI Taxonomy" id="412755"/>
    <lineage>
        <taxon>unclassified sequences</taxon>
        <taxon>metagenomes</taxon>
        <taxon>ecological metagenomes</taxon>
    </lineage>
</organism>
<gene>
    <name evidence="1" type="ORF">S01H4_66800</name>
</gene>